<evidence type="ECO:0000259" key="2">
    <source>
        <dbReference type="Pfam" id="PF23036"/>
    </source>
</evidence>
<comment type="caution">
    <text evidence="3">The sequence shown here is derived from an EMBL/GenBank/DDBJ whole genome shotgun (WGS) entry which is preliminary data.</text>
</comment>
<accession>A0AAU9K185</accession>
<gene>
    <name evidence="3" type="ORF">BSTOLATCC_MIC58134</name>
</gene>
<dbReference type="GO" id="GO:1990071">
    <property type="term" value="C:TRAPPII protein complex"/>
    <property type="evidence" value="ECO:0007669"/>
    <property type="project" value="InterPro"/>
</dbReference>
<dbReference type="EMBL" id="CAJZBQ010000056">
    <property type="protein sequence ID" value="CAG9333320.1"/>
    <property type="molecule type" value="Genomic_DNA"/>
</dbReference>
<keyword evidence="4" id="KW-1185">Reference proteome</keyword>
<feature type="compositionally biased region" description="Polar residues" evidence="1">
    <location>
        <begin position="412"/>
        <end position="422"/>
    </location>
</feature>
<reference evidence="3" key="1">
    <citation type="submission" date="2021-09" db="EMBL/GenBank/DDBJ databases">
        <authorList>
            <consortium name="AG Swart"/>
            <person name="Singh M."/>
            <person name="Singh A."/>
            <person name="Seah K."/>
            <person name="Emmerich C."/>
        </authorList>
    </citation>
    <scope>NUCLEOTIDE SEQUENCE</scope>
    <source>
        <strain evidence="3">ATCC30299</strain>
    </source>
</reference>
<dbReference type="PANTHER" id="PTHR13251:SF3">
    <property type="entry name" value="TRAFFICKING PROTEIN PARTICLE COMPLEX SUBUNIT 10"/>
    <property type="match status" value="1"/>
</dbReference>
<evidence type="ECO:0000313" key="3">
    <source>
        <dbReference type="EMBL" id="CAG9333320.1"/>
    </source>
</evidence>
<name>A0AAU9K185_9CILI</name>
<dbReference type="GO" id="GO:0005829">
    <property type="term" value="C:cytosol"/>
    <property type="evidence" value="ECO:0007669"/>
    <property type="project" value="GOC"/>
</dbReference>
<dbReference type="Proteomes" id="UP001162131">
    <property type="component" value="Unassembled WGS sequence"/>
</dbReference>
<dbReference type="AlphaFoldDB" id="A0AAU9K185"/>
<sequence>MELHHIPVAYYDEAGIWPLFSKEIIDRTPIPGATFSTFQGEIPLPPLNIRFIKHEEAYWEPKIEDAFLKPYLWIFLLHCNNFEIYKRDIKHKLRELVNAMGVQRVEWLVLYVPSLTQLGKSQHSTFAKVFEKIQKDIFSMFGLRQCVRLFSQATKSFMAIDQPSKIRDDFWADLIKSIGKGVSAGLCNRMALFLEELSILEQTKDFYKYCLTKEGLAIMYSLAGLNLHAKMCYDDLLAPPEPYLPLDFIQISMRDLQHNSEMTMQDFRNAMETGSMSELSFREYVFSRQKAQLEYIKAYVLIGELSLNLISTSMRLFRMLPNDEERKFGSVWVYQTSLKLAEYLQQNIDDIDEEEVRIDVHYSVGLLLSIARSRLERLASDRFGDFEIFTKVDLVDDFALDKSPVKIEGKTKSPQVMLSDSPTIDMPEHGGDLPLSDSSSLPENDLNPEDVLSNQFKFEDALLNMTGTLYEEFSLAKYSRISNRYRVEQGVLLNNRGFYEQAIRVLKSVSYNDWNSLDLVIQTNLFQCYIQTSKLQEAYDTAMIITKQSHCVSSAFLAKMSKWLEEISYISENFSYNSKKNSNVMLSPVKTLNEENAGTESETVRLRTGVNIEPLDVHSKIYRQDDINVISICVTNQAHTSLRLHNWKIIGCDIQIDSNQEDCILRTGQQQYMAFLASNIINPEIVFKYSCVPRRKDKKANHKAKISMFEFTHVISNEEIIPCKNNDEIN</sequence>
<dbReference type="PANTHER" id="PTHR13251">
    <property type="entry name" value="EPILEPSY HOLOPROSENCEPHALY CANDIDATE 1/TMEM1"/>
    <property type="match status" value="1"/>
</dbReference>
<feature type="compositionally biased region" description="Low complexity" evidence="1">
    <location>
        <begin position="432"/>
        <end position="445"/>
    </location>
</feature>
<dbReference type="GO" id="GO:0006891">
    <property type="term" value="P:intra-Golgi vesicle-mediated transport"/>
    <property type="evidence" value="ECO:0007669"/>
    <property type="project" value="TreeGrafter"/>
</dbReference>
<feature type="region of interest" description="Disordered" evidence="1">
    <location>
        <begin position="411"/>
        <end position="446"/>
    </location>
</feature>
<dbReference type="InterPro" id="IPR045126">
    <property type="entry name" value="TRAPPC10/Trs130"/>
</dbReference>
<organism evidence="3 4">
    <name type="scientific">Blepharisma stoltei</name>
    <dbReference type="NCBI Taxonomy" id="1481888"/>
    <lineage>
        <taxon>Eukaryota</taxon>
        <taxon>Sar</taxon>
        <taxon>Alveolata</taxon>
        <taxon>Ciliophora</taxon>
        <taxon>Postciliodesmatophora</taxon>
        <taxon>Heterotrichea</taxon>
        <taxon>Heterotrichida</taxon>
        <taxon>Blepharismidae</taxon>
        <taxon>Blepharisma</taxon>
    </lineage>
</organism>
<dbReference type="Pfam" id="PF23036">
    <property type="entry name" value="TRAPPC10_1st"/>
    <property type="match status" value="1"/>
</dbReference>
<evidence type="ECO:0000313" key="4">
    <source>
        <dbReference type="Proteomes" id="UP001162131"/>
    </source>
</evidence>
<feature type="domain" description="TRAPPC10/Trs130 N-terminal" evidence="2">
    <location>
        <begin position="1"/>
        <end position="236"/>
    </location>
</feature>
<dbReference type="InterPro" id="IPR056913">
    <property type="entry name" value="TRAPPC10/Trs130_N"/>
</dbReference>
<evidence type="ECO:0000256" key="1">
    <source>
        <dbReference type="SAM" id="MobiDB-lite"/>
    </source>
</evidence>
<proteinExistence type="predicted"/>
<dbReference type="GO" id="GO:0034498">
    <property type="term" value="P:early endosome to Golgi transport"/>
    <property type="evidence" value="ECO:0007669"/>
    <property type="project" value="TreeGrafter"/>
</dbReference>
<protein>
    <recommendedName>
        <fullName evidence="2">TRAPPC10/Trs130 N-terminal domain-containing protein</fullName>
    </recommendedName>
</protein>